<keyword evidence="5" id="KW-0249">Electron transport</keyword>
<dbReference type="EMBL" id="LPWD01000327">
    <property type="protein sequence ID" value="ODS02384.1"/>
    <property type="molecule type" value="Genomic_DNA"/>
</dbReference>
<dbReference type="Proteomes" id="UP000095042">
    <property type="component" value="Unassembled WGS sequence"/>
</dbReference>
<dbReference type="Pfam" id="PF00127">
    <property type="entry name" value="Copper-bind"/>
    <property type="match status" value="1"/>
</dbReference>
<dbReference type="RefSeq" id="WP_244500927.1">
    <property type="nucleotide sequence ID" value="NZ_LPWD01000327.1"/>
</dbReference>
<evidence type="ECO:0000256" key="6">
    <source>
        <dbReference type="ARBA" id="ARBA00023008"/>
    </source>
</evidence>
<name>A0A1E3W992_9HYPH</name>
<gene>
    <name evidence="9" type="ORF">AUC71_15690</name>
</gene>
<dbReference type="GO" id="GO:0005507">
    <property type="term" value="F:copper ion binding"/>
    <property type="evidence" value="ECO:0007669"/>
    <property type="project" value="InterPro"/>
</dbReference>
<evidence type="ECO:0000256" key="7">
    <source>
        <dbReference type="PIRSR" id="PIRSR602386-1"/>
    </source>
</evidence>
<keyword evidence="4" id="KW-0574">Periplasm</keyword>
<evidence type="ECO:0000313" key="9">
    <source>
        <dbReference type="EMBL" id="ODS02384.1"/>
    </source>
</evidence>
<evidence type="ECO:0000313" key="10">
    <source>
        <dbReference type="Proteomes" id="UP000095042"/>
    </source>
</evidence>
<feature type="domain" description="Blue (type 1) copper" evidence="8">
    <location>
        <begin position="16"/>
        <end position="43"/>
    </location>
</feature>
<dbReference type="AlphaFoldDB" id="A0A1E3W992"/>
<feature type="binding site" evidence="7">
    <location>
        <position position="30"/>
    </location>
    <ligand>
        <name>Cu cation</name>
        <dbReference type="ChEBI" id="CHEBI:23378"/>
    </ligand>
</feature>
<dbReference type="GO" id="GO:0042597">
    <property type="term" value="C:periplasmic space"/>
    <property type="evidence" value="ECO:0007669"/>
    <property type="project" value="UniProtKB-SubCell"/>
</dbReference>
<evidence type="ECO:0000256" key="4">
    <source>
        <dbReference type="ARBA" id="ARBA00022764"/>
    </source>
</evidence>
<feature type="binding site" evidence="7">
    <location>
        <position position="38"/>
    </location>
    <ligand>
        <name>Cu cation</name>
        <dbReference type="ChEBI" id="CHEBI:23378"/>
    </ligand>
</feature>
<keyword evidence="3 7" id="KW-0479">Metal-binding</keyword>
<keyword evidence="6 7" id="KW-0186">Copper</keyword>
<dbReference type="InterPro" id="IPR002386">
    <property type="entry name" value="Amicyanin/Pseudoazurin"/>
</dbReference>
<comment type="cofactor">
    <cofactor evidence="7">
        <name>Cu cation</name>
        <dbReference type="ChEBI" id="CHEBI:23378"/>
    </cofactor>
    <text evidence="7">Binds 1 copper ion per subunit.</text>
</comment>
<comment type="subcellular location">
    <subcellularLocation>
        <location evidence="1">Periplasm</location>
    </subcellularLocation>
</comment>
<evidence type="ECO:0000256" key="1">
    <source>
        <dbReference type="ARBA" id="ARBA00004418"/>
    </source>
</evidence>
<keyword evidence="10" id="KW-1185">Reference proteome</keyword>
<dbReference type="GO" id="GO:0009055">
    <property type="term" value="F:electron transfer activity"/>
    <property type="evidence" value="ECO:0007669"/>
    <property type="project" value="InterPro"/>
</dbReference>
<reference evidence="9 10" key="1">
    <citation type="journal article" date="2016" name="Environ. Microbiol.">
        <title>New Methyloceanibacter diversity from North Sea sediments includes methanotroph containing solely the soluble methane monooxygenase.</title>
        <authorList>
            <person name="Vekeman B."/>
            <person name="Kerckhof F.M."/>
            <person name="Cremers G."/>
            <person name="de Vos P."/>
            <person name="Vandamme P."/>
            <person name="Boon N."/>
            <person name="Op den Camp H.J."/>
            <person name="Heylen K."/>
        </authorList>
    </citation>
    <scope>NUCLEOTIDE SEQUENCE [LARGE SCALE GENOMIC DNA]</scope>
    <source>
        <strain evidence="9 10">R-67177</strain>
    </source>
</reference>
<dbReference type="Gene3D" id="2.60.40.420">
    <property type="entry name" value="Cupredoxins - blue copper proteins"/>
    <property type="match status" value="1"/>
</dbReference>
<keyword evidence="2" id="KW-0813">Transport</keyword>
<accession>A0A1E3W992</accession>
<sequence length="75" mass="7879">MAGGAATFQGELSKDVTLTVEKPGVYGIKCAPHYPMGMMALVVAGEPVNKDQLGNYEPPAMAKARFEALAAELPQ</sequence>
<evidence type="ECO:0000256" key="5">
    <source>
        <dbReference type="ARBA" id="ARBA00022982"/>
    </source>
</evidence>
<evidence type="ECO:0000259" key="8">
    <source>
        <dbReference type="Pfam" id="PF00127"/>
    </source>
</evidence>
<dbReference type="SUPFAM" id="SSF49503">
    <property type="entry name" value="Cupredoxins"/>
    <property type="match status" value="1"/>
</dbReference>
<dbReference type="PRINTS" id="PR00155">
    <property type="entry name" value="AMICYANIN"/>
</dbReference>
<evidence type="ECO:0000256" key="3">
    <source>
        <dbReference type="ARBA" id="ARBA00022723"/>
    </source>
</evidence>
<evidence type="ECO:0000256" key="2">
    <source>
        <dbReference type="ARBA" id="ARBA00022448"/>
    </source>
</evidence>
<dbReference type="InterPro" id="IPR000923">
    <property type="entry name" value="BlueCu_1"/>
</dbReference>
<organism evidence="9 10">
    <name type="scientific">Methyloceanibacter marginalis</name>
    <dbReference type="NCBI Taxonomy" id="1774971"/>
    <lineage>
        <taxon>Bacteria</taxon>
        <taxon>Pseudomonadati</taxon>
        <taxon>Pseudomonadota</taxon>
        <taxon>Alphaproteobacteria</taxon>
        <taxon>Hyphomicrobiales</taxon>
        <taxon>Hyphomicrobiaceae</taxon>
        <taxon>Methyloceanibacter</taxon>
    </lineage>
</organism>
<comment type="caution">
    <text evidence="9">The sequence shown here is derived from an EMBL/GenBank/DDBJ whole genome shotgun (WGS) entry which is preliminary data.</text>
</comment>
<dbReference type="InterPro" id="IPR008972">
    <property type="entry name" value="Cupredoxin"/>
</dbReference>
<protein>
    <recommendedName>
        <fullName evidence="8">Blue (type 1) copper domain-containing protein</fullName>
    </recommendedName>
</protein>
<feature type="binding site" evidence="7">
    <location>
        <position position="33"/>
    </location>
    <ligand>
        <name>Cu cation</name>
        <dbReference type="ChEBI" id="CHEBI:23378"/>
    </ligand>
</feature>
<proteinExistence type="predicted"/>